<dbReference type="OrthoDB" id="6084362at2759"/>
<dbReference type="PANTHER" id="PTHR10697">
    <property type="entry name" value="MAMMALIAN EPENDYMIN-RELATED PROTEIN 1"/>
    <property type="match status" value="1"/>
</dbReference>
<dbReference type="AlphaFoldDB" id="A0A210PKV8"/>
<proteinExistence type="predicted"/>
<comment type="caution">
    <text evidence="2">The sequence shown here is derived from an EMBL/GenBank/DDBJ whole genome shotgun (WGS) entry which is preliminary data.</text>
</comment>
<evidence type="ECO:0000313" key="3">
    <source>
        <dbReference type="Proteomes" id="UP000242188"/>
    </source>
</evidence>
<feature type="signal peptide" evidence="1">
    <location>
        <begin position="1"/>
        <end position="16"/>
    </location>
</feature>
<keyword evidence="1" id="KW-0732">Signal</keyword>
<dbReference type="GO" id="GO:0005509">
    <property type="term" value="F:calcium ion binding"/>
    <property type="evidence" value="ECO:0007669"/>
    <property type="project" value="InterPro"/>
</dbReference>
<name>A0A210PKV8_MIZYE</name>
<dbReference type="Proteomes" id="UP000242188">
    <property type="component" value="Unassembled WGS sequence"/>
</dbReference>
<accession>A0A210PKV8</accession>
<keyword evidence="3" id="KW-1185">Reference proteome</keyword>
<evidence type="ECO:0000313" key="2">
    <source>
        <dbReference type="EMBL" id="OWF37119.1"/>
    </source>
</evidence>
<evidence type="ECO:0000256" key="1">
    <source>
        <dbReference type="SAM" id="SignalP"/>
    </source>
</evidence>
<dbReference type="GO" id="GO:0007160">
    <property type="term" value="P:cell-matrix adhesion"/>
    <property type="evidence" value="ECO:0007669"/>
    <property type="project" value="InterPro"/>
</dbReference>
<dbReference type="Pfam" id="PF00811">
    <property type="entry name" value="Ependymin"/>
    <property type="match status" value="1"/>
</dbReference>
<reference evidence="2 3" key="1">
    <citation type="journal article" date="2017" name="Nat. Ecol. Evol.">
        <title>Scallop genome provides insights into evolution of bilaterian karyotype and development.</title>
        <authorList>
            <person name="Wang S."/>
            <person name="Zhang J."/>
            <person name="Jiao W."/>
            <person name="Li J."/>
            <person name="Xun X."/>
            <person name="Sun Y."/>
            <person name="Guo X."/>
            <person name="Huan P."/>
            <person name="Dong B."/>
            <person name="Zhang L."/>
            <person name="Hu X."/>
            <person name="Sun X."/>
            <person name="Wang J."/>
            <person name="Zhao C."/>
            <person name="Wang Y."/>
            <person name="Wang D."/>
            <person name="Huang X."/>
            <person name="Wang R."/>
            <person name="Lv J."/>
            <person name="Li Y."/>
            <person name="Zhang Z."/>
            <person name="Liu B."/>
            <person name="Lu W."/>
            <person name="Hui Y."/>
            <person name="Liang J."/>
            <person name="Zhou Z."/>
            <person name="Hou R."/>
            <person name="Li X."/>
            <person name="Liu Y."/>
            <person name="Li H."/>
            <person name="Ning X."/>
            <person name="Lin Y."/>
            <person name="Zhao L."/>
            <person name="Xing Q."/>
            <person name="Dou J."/>
            <person name="Li Y."/>
            <person name="Mao J."/>
            <person name="Guo H."/>
            <person name="Dou H."/>
            <person name="Li T."/>
            <person name="Mu C."/>
            <person name="Jiang W."/>
            <person name="Fu Q."/>
            <person name="Fu X."/>
            <person name="Miao Y."/>
            <person name="Liu J."/>
            <person name="Yu Q."/>
            <person name="Li R."/>
            <person name="Liao H."/>
            <person name="Li X."/>
            <person name="Kong Y."/>
            <person name="Jiang Z."/>
            <person name="Chourrout D."/>
            <person name="Li R."/>
            <person name="Bao Z."/>
        </authorList>
    </citation>
    <scope>NUCLEOTIDE SEQUENCE [LARGE SCALE GENOMIC DNA]</scope>
    <source>
        <strain evidence="2 3">PY_sf001</strain>
    </source>
</reference>
<dbReference type="EMBL" id="NEDP02005595">
    <property type="protein sequence ID" value="OWF37119.1"/>
    <property type="molecule type" value="Genomic_DNA"/>
</dbReference>
<dbReference type="InterPro" id="IPR001299">
    <property type="entry name" value="Ependymin"/>
</dbReference>
<organism evidence="2 3">
    <name type="scientific">Mizuhopecten yessoensis</name>
    <name type="common">Japanese scallop</name>
    <name type="synonym">Patinopecten yessoensis</name>
    <dbReference type="NCBI Taxonomy" id="6573"/>
    <lineage>
        <taxon>Eukaryota</taxon>
        <taxon>Metazoa</taxon>
        <taxon>Spiralia</taxon>
        <taxon>Lophotrochozoa</taxon>
        <taxon>Mollusca</taxon>
        <taxon>Bivalvia</taxon>
        <taxon>Autobranchia</taxon>
        <taxon>Pteriomorphia</taxon>
        <taxon>Pectinida</taxon>
        <taxon>Pectinoidea</taxon>
        <taxon>Pectinidae</taxon>
        <taxon>Mizuhopecten</taxon>
    </lineage>
</organism>
<gene>
    <name evidence="2" type="ORF">KP79_PYT09809</name>
</gene>
<dbReference type="GO" id="GO:0005764">
    <property type="term" value="C:lysosome"/>
    <property type="evidence" value="ECO:0007669"/>
    <property type="project" value="TreeGrafter"/>
</dbReference>
<dbReference type="PANTHER" id="PTHR10697:SF1">
    <property type="entry name" value="MAMMALIAN EPENDYMIN-RELATED PROTEIN 1"/>
    <property type="match status" value="1"/>
</dbReference>
<protein>
    <submittedName>
        <fullName evidence="2">Mammalian ependymin-related protein 1</fullName>
    </submittedName>
</protein>
<dbReference type="GO" id="GO:0005576">
    <property type="term" value="C:extracellular region"/>
    <property type="evidence" value="ECO:0007669"/>
    <property type="project" value="InterPro"/>
</dbReference>
<sequence length="191" mass="21766">MQSLLLVLLFGVVAYAQLPRPCESPKQWEARIFTQDMSKNYTAYAKGSYDETQRRFREIEEVALGTDREYYDVLYLFNVGKEYRLNLKTKKCNVTNLTRPFRPFGVPPEGQFEFSATIGAAGVPGEYMVVNNFYGNFTDGARFFGTVTSPDCMPVSNGFFSEDTGFVHRTFFDMNIGIADPMVFIPPRECL</sequence>
<feature type="chain" id="PRO_5012984703" evidence="1">
    <location>
        <begin position="17"/>
        <end position="191"/>
    </location>
</feature>